<evidence type="ECO:0000313" key="1">
    <source>
        <dbReference type="Proteomes" id="UP000887565"/>
    </source>
</evidence>
<dbReference type="Proteomes" id="UP000887565">
    <property type="component" value="Unplaced"/>
</dbReference>
<reference evidence="2" key="1">
    <citation type="submission" date="2022-11" db="UniProtKB">
        <authorList>
            <consortium name="WormBaseParasite"/>
        </authorList>
    </citation>
    <scope>IDENTIFICATION</scope>
</reference>
<protein>
    <submittedName>
        <fullName evidence="2">Uncharacterized protein</fullName>
    </submittedName>
</protein>
<organism evidence="1 2">
    <name type="scientific">Romanomermis culicivorax</name>
    <name type="common">Nematode worm</name>
    <dbReference type="NCBI Taxonomy" id="13658"/>
    <lineage>
        <taxon>Eukaryota</taxon>
        <taxon>Metazoa</taxon>
        <taxon>Ecdysozoa</taxon>
        <taxon>Nematoda</taxon>
        <taxon>Enoplea</taxon>
        <taxon>Dorylaimia</taxon>
        <taxon>Mermithida</taxon>
        <taxon>Mermithoidea</taxon>
        <taxon>Mermithidae</taxon>
        <taxon>Romanomermis</taxon>
    </lineage>
</organism>
<sequence>MYDLLKHLKEVILLRVFEFPPNESCNNRVNFEFRYGTWVALGSVKAEMTLPRVDNDKLILVASFKRCPEAPVFD</sequence>
<dbReference type="AlphaFoldDB" id="A0A915HNJ9"/>
<dbReference type="WBParaSite" id="nRc.2.0.1.t03065-RA">
    <property type="protein sequence ID" value="nRc.2.0.1.t03065-RA"/>
    <property type="gene ID" value="nRc.2.0.1.g03065"/>
</dbReference>
<proteinExistence type="predicted"/>
<keyword evidence="1" id="KW-1185">Reference proteome</keyword>
<name>A0A915HNJ9_ROMCU</name>
<evidence type="ECO:0000313" key="2">
    <source>
        <dbReference type="WBParaSite" id="nRc.2.0.1.t03065-RA"/>
    </source>
</evidence>
<accession>A0A915HNJ9</accession>